<reference evidence="1" key="1">
    <citation type="submission" date="2022-01" db="EMBL/GenBank/DDBJ databases">
        <title>Gillisia lutea sp. nov., isolated from marine plastic residues from the Malvarosa beach (Valencia, Spain).</title>
        <authorList>
            <person name="Vidal-Verdu A."/>
            <person name="Molina-Menor E."/>
            <person name="Satari L."/>
            <person name="Pascual J."/>
            <person name="Pereto J."/>
            <person name="Porcar M."/>
        </authorList>
    </citation>
    <scope>NUCLEOTIDE SEQUENCE</scope>
    <source>
        <strain evidence="1">M10.2A</strain>
    </source>
</reference>
<name>A0ABS9EJ06_9FLAO</name>
<accession>A0ABS9EJ06</accession>
<dbReference type="Proteomes" id="UP001179363">
    <property type="component" value="Unassembled WGS sequence"/>
</dbReference>
<comment type="caution">
    <text evidence="1">The sequence shown here is derived from an EMBL/GenBank/DDBJ whole genome shotgun (WGS) entry which is preliminary data.</text>
</comment>
<gene>
    <name evidence="1" type="ORF">L1I30_14295</name>
</gene>
<sequence length="153" mass="17935">MNDEFIKEKTNQSNKVIFGAVYGMCGGDCRDLFMINEEDLYKDADNFSDEYGNWSNTTFDQKLREEEYNKTADLLNIPTNLLENEISQEDLVQKWADVDYYLYIEKDGISKEIILDYINEDADPAIKSYFRTFFKNYKDLGGYAIDTTIVGRW</sequence>
<dbReference type="EMBL" id="JAKGTH010000014">
    <property type="protein sequence ID" value="MCF4102845.1"/>
    <property type="molecule type" value="Genomic_DNA"/>
</dbReference>
<evidence type="ECO:0000313" key="1">
    <source>
        <dbReference type="EMBL" id="MCF4102845.1"/>
    </source>
</evidence>
<organism evidence="1 2">
    <name type="scientific">Gillisia lutea</name>
    <dbReference type="NCBI Taxonomy" id="2909668"/>
    <lineage>
        <taxon>Bacteria</taxon>
        <taxon>Pseudomonadati</taxon>
        <taxon>Bacteroidota</taxon>
        <taxon>Flavobacteriia</taxon>
        <taxon>Flavobacteriales</taxon>
        <taxon>Flavobacteriaceae</taxon>
        <taxon>Gillisia</taxon>
    </lineage>
</organism>
<evidence type="ECO:0000313" key="2">
    <source>
        <dbReference type="Proteomes" id="UP001179363"/>
    </source>
</evidence>
<keyword evidence="2" id="KW-1185">Reference proteome</keyword>
<dbReference type="RefSeq" id="WP_236134989.1">
    <property type="nucleotide sequence ID" value="NZ_JAKGTH010000014.1"/>
</dbReference>
<protein>
    <submittedName>
        <fullName evidence="1">Uncharacterized protein</fullName>
    </submittedName>
</protein>
<proteinExistence type="predicted"/>